<dbReference type="EMBL" id="LGRX02003846">
    <property type="protein sequence ID" value="KAK3281437.1"/>
    <property type="molecule type" value="Genomic_DNA"/>
</dbReference>
<reference evidence="2 3" key="1">
    <citation type="journal article" date="2015" name="Genome Biol. Evol.">
        <title>Comparative Genomics of a Bacterivorous Green Alga Reveals Evolutionary Causalities and Consequences of Phago-Mixotrophic Mode of Nutrition.</title>
        <authorList>
            <person name="Burns J.A."/>
            <person name="Paasch A."/>
            <person name="Narechania A."/>
            <person name="Kim E."/>
        </authorList>
    </citation>
    <scope>NUCLEOTIDE SEQUENCE [LARGE SCALE GENOMIC DNA]</scope>
    <source>
        <strain evidence="2 3">PLY_AMNH</strain>
    </source>
</reference>
<name>A0AAE0GNP5_9CHLO</name>
<dbReference type="AlphaFoldDB" id="A0AAE0GNP5"/>
<feature type="region of interest" description="Disordered" evidence="1">
    <location>
        <begin position="227"/>
        <end position="249"/>
    </location>
</feature>
<accession>A0AAE0GNP5</accession>
<evidence type="ECO:0000313" key="3">
    <source>
        <dbReference type="Proteomes" id="UP001190700"/>
    </source>
</evidence>
<evidence type="ECO:0000256" key="1">
    <source>
        <dbReference type="SAM" id="MobiDB-lite"/>
    </source>
</evidence>
<evidence type="ECO:0000313" key="2">
    <source>
        <dbReference type="EMBL" id="KAK3281437.1"/>
    </source>
</evidence>
<feature type="non-terminal residue" evidence="2">
    <location>
        <position position="1"/>
    </location>
</feature>
<dbReference type="Proteomes" id="UP001190700">
    <property type="component" value="Unassembled WGS sequence"/>
</dbReference>
<proteinExistence type="predicted"/>
<feature type="region of interest" description="Disordered" evidence="1">
    <location>
        <begin position="62"/>
        <end position="157"/>
    </location>
</feature>
<feature type="region of interest" description="Disordered" evidence="1">
    <location>
        <begin position="1"/>
        <end position="49"/>
    </location>
</feature>
<feature type="compositionally biased region" description="Polar residues" evidence="1">
    <location>
        <begin position="19"/>
        <end position="29"/>
    </location>
</feature>
<organism evidence="2 3">
    <name type="scientific">Cymbomonas tetramitiformis</name>
    <dbReference type="NCBI Taxonomy" id="36881"/>
    <lineage>
        <taxon>Eukaryota</taxon>
        <taxon>Viridiplantae</taxon>
        <taxon>Chlorophyta</taxon>
        <taxon>Pyramimonadophyceae</taxon>
        <taxon>Pyramimonadales</taxon>
        <taxon>Pyramimonadaceae</taxon>
        <taxon>Cymbomonas</taxon>
    </lineage>
</organism>
<gene>
    <name evidence="2" type="ORF">CYMTET_10772</name>
</gene>
<feature type="compositionally biased region" description="Basic and acidic residues" evidence="1">
    <location>
        <begin position="36"/>
        <end position="46"/>
    </location>
</feature>
<comment type="caution">
    <text evidence="2">The sequence shown here is derived from an EMBL/GenBank/DDBJ whole genome shotgun (WGS) entry which is preliminary data.</text>
</comment>
<protein>
    <submittedName>
        <fullName evidence="2">Uncharacterized protein</fullName>
    </submittedName>
</protein>
<sequence length="249" mass="26845">AHMSGQHEEDERDSPDRWNASTRHQSQHVAGSLGPAKERAAIHADFEQPAWRHARGTHMLSAAAEGWSEESDANGADWARRDHPRGKRPAGEGKRMRSQSSNEIASNSFTATDTNSTSPTPLVHGHKGQGKGHLSPLSRRPQLGRQGHSLDSAQPRVLLEPLPREVAPPVECTMVTFNFGGPTEPVKYSTAPSSSGRLPAVSGRMKLKNSANNTPFGALRAEDSAPSLTAMDNGHHDEPSTTHAMLTDV</sequence>
<keyword evidence="3" id="KW-1185">Reference proteome</keyword>
<feature type="compositionally biased region" description="Polar residues" evidence="1">
    <location>
        <begin position="98"/>
        <end position="120"/>
    </location>
</feature>